<feature type="domain" description="Cyanovirin-N" evidence="1">
    <location>
        <begin position="22"/>
        <end position="123"/>
    </location>
</feature>
<dbReference type="Pfam" id="PF08881">
    <property type="entry name" value="CVNH"/>
    <property type="match status" value="1"/>
</dbReference>
<dbReference type="AlphaFoldDB" id="A0A8H3W2S7"/>
<evidence type="ECO:0000259" key="1">
    <source>
        <dbReference type="SMART" id="SM01111"/>
    </source>
</evidence>
<gene>
    <name evidence="2" type="ORF">GQ607_012722</name>
</gene>
<dbReference type="OrthoDB" id="4672515at2759"/>
<proteinExistence type="predicted"/>
<evidence type="ECO:0000313" key="2">
    <source>
        <dbReference type="EMBL" id="KAF0320128.1"/>
    </source>
</evidence>
<keyword evidence="3" id="KW-1185">Reference proteome</keyword>
<name>A0A8H3W2S7_9PEZI</name>
<protein>
    <recommendedName>
        <fullName evidence="1">Cyanovirin-N domain-containing protein</fullName>
    </recommendedName>
</protein>
<dbReference type="SMART" id="SM01111">
    <property type="entry name" value="CVNH"/>
    <property type="match status" value="1"/>
</dbReference>
<dbReference type="EMBL" id="WOWK01000087">
    <property type="protein sequence ID" value="KAF0320128.1"/>
    <property type="molecule type" value="Genomic_DNA"/>
</dbReference>
<sequence>MRMNTVLSLLTEVPIAQVAAKGFSGSCSGMSYFSTSIKAFCFTADNEYSNDSSLDLRSCLANVGGQVVVSCRPSNPSFKFCDCGLAGDKKTLNCRCTDASGTKKPSSLNLDTCLSNTDGKLTC</sequence>
<dbReference type="SUPFAM" id="SSF51322">
    <property type="entry name" value="Cyanovirin-N"/>
    <property type="match status" value="1"/>
</dbReference>
<dbReference type="InterPro" id="IPR011058">
    <property type="entry name" value="Cyanovirin-N"/>
</dbReference>
<dbReference type="InterPro" id="IPR036673">
    <property type="entry name" value="Cyanovirin-N_sf"/>
</dbReference>
<dbReference type="Gene3D" id="2.30.60.10">
    <property type="entry name" value="Cyanovirin-N"/>
    <property type="match status" value="1"/>
</dbReference>
<accession>A0A8H3W2S7</accession>
<reference evidence="2 3" key="1">
    <citation type="submission" date="2019-12" db="EMBL/GenBank/DDBJ databases">
        <title>A genome sequence resource for the geographically widespread anthracnose pathogen Colletotrichum asianum.</title>
        <authorList>
            <person name="Meng Y."/>
        </authorList>
    </citation>
    <scope>NUCLEOTIDE SEQUENCE [LARGE SCALE GENOMIC DNA]</scope>
    <source>
        <strain evidence="2 3">ICMP 18580</strain>
    </source>
</reference>
<organism evidence="2 3">
    <name type="scientific">Colletotrichum asianum</name>
    <dbReference type="NCBI Taxonomy" id="702518"/>
    <lineage>
        <taxon>Eukaryota</taxon>
        <taxon>Fungi</taxon>
        <taxon>Dikarya</taxon>
        <taxon>Ascomycota</taxon>
        <taxon>Pezizomycotina</taxon>
        <taxon>Sordariomycetes</taxon>
        <taxon>Hypocreomycetidae</taxon>
        <taxon>Glomerellales</taxon>
        <taxon>Glomerellaceae</taxon>
        <taxon>Colletotrichum</taxon>
        <taxon>Colletotrichum gloeosporioides species complex</taxon>
    </lineage>
</organism>
<evidence type="ECO:0000313" key="3">
    <source>
        <dbReference type="Proteomes" id="UP000434172"/>
    </source>
</evidence>
<dbReference type="Proteomes" id="UP000434172">
    <property type="component" value="Unassembled WGS sequence"/>
</dbReference>
<comment type="caution">
    <text evidence="2">The sequence shown here is derived from an EMBL/GenBank/DDBJ whole genome shotgun (WGS) entry which is preliminary data.</text>
</comment>